<protein>
    <submittedName>
        <fullName evidence="1">Uncharacterized protein</fullName>
    </submittedName>
</protein>
<reference evidence="1 2" key="1">
    <citation type="submission" date="2020-04" db="EMBL/GenBank/DDBJ databases">
        <authorList>
            <person name="De Canck E."/>
        </authorList>
    </citation>
    <scope>NUCLEOTIDE SEQUENCE [LARGE SCALE GENOMIC DNA]</scope>
    <source>
        <strain evidence="1 2">LMG 27174</strain>
    </source>
</reference>
<organism evidence="1 2">
    <name type="scientific">Paraburkholderia rhynchosiae</name>
    <dbReference type="NCBI Taxonomy" id="487049"/>
    <lineage>
        <taxon>Bacteria</taxon>
        <taxon>Pseudomonadati</taxon>
        <taxon>Pseudomonadota</taxon>
        <taxon>Betaproteobacteria</taxon>
        <taxon>Burkholderiales</taxon>
        <taxon>Burkholderiaceae</taxon>
        <taxon>Paraburkholderia</taxon>
    </lineage>
</organism>
<name>A0A6J5AC15_9BURK</name>
<dbReference type="Proteomes" id="UP000494205">
    <property type="component" value="Unassembled WGS sequence"/>
</dbReference>
<gene>
    <name evidence="1" type="ORF">LMG27174_01712</name>
</gene>
<dbReference type="AlphaFoldDB" id="A0A6J5AC15"/>
<dbReference type="EMBL" id="CADIJZ010000005">
    <property type="protein sequence ID" value="CAB3662459.1"/>
    <property type="molecule type" value="Genomic_DNA"/>
</dbReference>
<accession>A0A6J5AC15</accession>
<evidence type="ECO:0000313" key="1">
    <source>
        <dbReference type="EMBL" id="CAB3662459.1"/>
    </source>
</evidence>
<proteinExistence type="predicted"/>
<evidence type="ECO:0000313" key="2">
    <source>
        <dbReference type="Proteomes" id="UP000494205"/>
    </source>
</evidence>
<sequence length="86" mass="9394">MRKRRRPRVRLGRFVRSVDSGGSPAAPVITHRHGGRAIGHVACNAMSAVRGDLQRHGCCGREASQPGQPRRLRIAARGALFRPDGF</sequence>